<dbReference type="AlphaFoldDB" id="A0A9W4S667"/>
<evidence type="ECO:0000259" key="1">
    <source>
        <dbReference type="Pfam" id="PF06985"/>
    </source>
</evidence>
<dbReference type="PANTHER" id="PTHR24148:SF64">
    <property type="entry name" value="HETEROKARYON INCOMPATIBILITY DOMAIN-CONTAINING PROTEIN"/>
    <property type="match status" value="1"/>
</dbReference>
<dbReference type="InterPro" id="IPR010730">
    <property type="entry name" value="HET"/>
</dbReference>
<name>A0A9W4S667_9PEZI</name>
<evidence type="ECO:0000313" key="3">
    <source>
        <dbReference type="Proteomes" id="UP001152533"/>
    </source>
</evidence>
<reference evidence="2" key="1">
    <citation type="submission" date="2022-08" db="EMBL/GenBank/DDBJ databases">
        <authorList>
            <person name="Giroux E."/>
            <person name="Giroux E."/>
        </authorList>
    </citation>
    <scope>NUCLEOTIDE SEQUENCE</scope>
    <source>
        <strain evidence="2">H1091258</strain>
    </source>
</reference>
<feature type="domain" description="Heterokaryon incompatibility" evidence="1">
    <location>
        <begin position="47"/>
        <end position="137"/>
    </location>
</feature>
<gene>
    <name evidence="2" type="ORF">CGXH109_LOCUS133955</name>
</gene>
<evidence type="ECO:0000313" key="2">
    <source>
        <dbReference type="EMBL" id="CAI0654039.1"/>
    </source>
</evidence>
<sequence length="186" mass="21079">MYSQWPLTPGAGQFRVLVLHPPSTGGGNDQLHGSLVVANLKHEKGRFETLSYVWGSSNLPRATILVDRTSLQITASLGSFLRYLRRNDRPLRLWADGICINQEDDEEKSEQVALMADIYKSYSQVNVWLPDPTYDVGSTPRHKNVSSLRGLFSLMAGDHFHDVPGYHVYKRTRRLKFTETAEFDAL</sequence>
<dbReference type="Pfam" id="PF06985">
    <property type="entry name" value="HET"/>
    <property type="match status" value="1"/>
</dbReference>
<dbReference type="EMBL" id="CAMGZC010001922">
    <property type="protein sequence ID" value="CAI0654039.1"/>
    <property type="molecule type" value="Genomic_DNA"/>
</dbReference>
<protein>
    <recommendedName>
        <fullName evidence="1">Heterokaryon incompatibility domain-containing protein</fullName>
    </recommendedName>
</protein>
<dbReference type="InterPro" id="IPR052895">
    <property type="entry name" value="HetReg/Transcr_Mod"/>
</dbReference>
<keyword evidence="3" id="KW-1185">Reference proteome</keyword>
<proteinExistence type="predicted"/>
<comment type="caution">
    <text evidence="2">The sequence shown here is derived from an EMBL/GenBank/DDBJ whole genome shotgun (WGS) entry which is preliminary data.</text>
</comment>
<dbReference type="PANTHER" id="PTHR24148">
    <property type="entry name" value="ANKYRIN REPEAT DOMAIN-CONTAINING PROTEIN 39 HOMOLOG-RELATED"/>
    <property type="match status" value="1"/>
</dbReference>
<accession>A0A9W4S667</accession>
<dbReference type="Proteomes" id="UP001152533">
    <property type="component" value="Unassembled WGS sequence"/>
</dbReference>
<organism evidence="2 3">
    <name type="scientific">Colletotrichum noveboracense</name>
    <dbReference type="NCBI Taxonomy" id="2664923"/>
    <lineage>
        <taxon>Eukaryota</taxon>
        <taxon>Fungi</taxon>
        <taxon>Dikarya</taxon>
        <taxon>Ascomycota</taxon>
        <taxon>Pezizomycotina</taxon>
        <taxon>Sordariomycetes</taxon>
        <taxon>Hypocreomycetidae</taxon>
        <taxon>Glomerellales</taxon>
        <taxon>Glomerellaceae</taxon>
        <taxon>Colletotrichum</taxon>
        <taxon>Colletotrichum gloeosporioides species complex</taxon>
    </lineage>
</organism>